<dbReference type="RefSeq" id="WP_190861243.1">
    <property type="nucleotide sequence ID" value="NZ_JACXIY010000014.1"/>
</dbReference>
<protein>
    <submittedName>
        <fullName evidence="2">Uncharacterized protein</fullName>
    </submittedName>
</protein>
<organism evidence="2 3">
    <name type="scientific">Paenibacillus arenilitoris</name>
    <dbReference type="NCBI Taxonomy" id="2772299"/>
    <lineage>
        <taxon>Bacteria</taxon>
        <taxon>Bacillati</taxon>
        <taxon>Bacillota</taxon>
        <taxon>Bacilli</taxon>
        <taxon>Bacillales</taxon>
        <taxon>Paenibacillaceae</taxon>
        <taxon>Paenibacillus</taxon>
    </lineage>
</organism>
<keyword evidence="1" id="KW-0812">Transmembrane</keyword>
<keyword evidence="1" id="KW-1133">Transmembrane helix</keyword>
<accession>A0A927CPD2</accession>
<evidence type="ECO:0000313" key="2">
    <source>
        <dbReference type="EMBL" id="MBD2869275.1"/>
    </source>
</evidence>
<feature type="transmembrane region" description="Helical" evidence="1">
    <location>
        <begin position="39"/>
        <end position="61"/>
    </location>
</feature>
<dbReference type="EMBL" id="JACXIY010000014">
    <property type="protein sequence ID" value="MBD2869275.1"/>
    <property type="molecule type" value="Genomic_DNA"/>
</dbReference>
<name>A0A927CPD2_9BACL</name>
<comment type="caution">
    <text evidence="2">The sequence shown here is derived from an EMBL/GenBank/DDBJ whole genome shotgun (WGS) entry which is preliminary data.</text>
</comment>
<gene>
    <name evidence="2" type="ORF">IDH41_11865</name>
</gene>
<reference evidence="2" key="1">
    <citation type="submission" date="2020-09" db="EMBL/GenBank/DDBJ databases">
        <title>A novel bacterium of genus Paenibacillus, isolated from South China Sea.</title>
        <authorList>
            <person name="Huang H."/>
            <person name="Mo K."/>
            <person name="Hu Y."/>
        </authorList>
    </citation>
    <scope>NUCLEOTIDE SEQUENCE</scope>
    <source>
        <strain evidence="2">IB182493</strain>
    </source>
</reference>
<dbReference type="Proteomes" id="UP000632125">
    <property type="component" value="Unassembled WGS sequence"/>
</dbReference>
<evidence type="ECO:0000313" key="3">
    <source>
        <dbReference type="Proteomes" id="UP000632125"/>
    </source>
</evidence>
<evidence type="ECO:0000256" key="1">
    <source>
        <dbReference type="SAM" id="Phobius"/>
    </source>
</evidence>
<keyword evidence="3" id="KW-1185">Reference proteome</keyword>
<sequence length="151" mass="17030">MSGSTSRTARHPSQIATLLVLGLTLGIMLYLLFGTDHDLLYLSYLTVGLIVAIVIMLAIAFRRARMKPFEVVCESGRIVVDGRTVEAKGIDAVLVMGYFRPVIGIKPINKKLVPYELSFRFLEQEDRGIKQMEAWAERHQIQVAHKHFTIC</sequence>
<dbReference type="AlphaFoldDB" id="A0A927CPD2"/>
<feature type="transmembrane region" description="Helical" evidence="1">
    <location>
        <begin position="12"/>
        <end position="33"/>
    </location>
</feature>
<keyword evidence="1" id="KW-0472">Membrane</keyword>
<proteinExistence type="predicted"/>